<comment type="caution">
    <text evidence="5">The sequence shown here is derived from an EMBL/GenBank/DDBJ whole genome shotgun (WGS) entry which is preliminary data.</text>
</comment>
<dbReference type="OrthoDB" id="430522at2759"/>
<organism evidence="5 6">
    <name type="scientific">Symbiodinium natans</name>
    <dbReference type="NCBI Taxonomy" id="878477"/>
    <lineage>
        <taxon>Eukaryota</taxon>
        <taxon>Sar</taxon>
        <taxon>Alveolata</taxon>
        <taxon>Dinophyceae</taxon>
        <taxon>Suessiales</taxon>
        <taxon>Symbiodiniaceae</taxon>
        <taxon>Symbiodinium</taxon>
    </lineage>
</organism>
<dbReference type="Gene3D" id="3.60.130.20">
    <property type="entry name" value="Oxoglutarate/iron-dependent oxygenase, C-terminal degradation domain"/>
    <property type="match status" value="1"/>
</dbReference>
<evidence type="ECO:0000313" key="6">
    <source>
        <dbReference type="Proteomes" id="UP000604046"/>
    </source>
</evidence>
<protein>
    <submittedName>
        <fullName evidence="5">Ogfod1 protein</fullName>
    </submittedName>
</protein>
<dbReference type="Proteomes" id="UP000604046">
    <property type="component" value="Unassembled WGS sequence"/>
</dbReference>
<feature type="compositionally biased region" description="Acidic residues" evidence="1">
    <location>
        <begin position="793"/>
        <end position="803"/>
    </location>
</feature>
<accession>A0A812MQE0</accession>
<evidence type="ECO:0000256" key="3">
    <source>
        <dbReference type="SAM" id="SignalP"/>
    </source>
</evidence>
<keyword evidence="2" id="KW-1133">Transmembrane helix</keyword>
<dbReference type="InterPro" id="IPR019601">
    <property type="entry name" value="Oxoglutarate/Fe-dep_Oase_C"/>
</dbReference>
<feature type="chain" id="PRO_5032489101" evidence="3">
    <location>
        <begin position="27"/>
        <end position="968"/>
    </location>
</feature>
<feature type="transmembrane region" description="Helical" evidence="2">
    <location>
        <begin position="914"/>
        <end position="933"/>
    </location>
</feature>
<dbReference type="PANTHER" id="PTHR12117:SF0">
    <property type="entry name" value="PROLYL 3-HYDROXYLASE OGFOD1"/>
    <property type="match status" value="1"/>
</dbReference>
<dbReference type="AlphaFoldDB" id="A0A812MQE0"/>
<dbReference type="GO" id="GO:0005737">
    <property type="term" value="C:cytoplasm"/>
    <property type="evidence" value="ECO:0007669"/>
    <property type="project" value="TreeGrafter"/>
</dbReference>
<dbReference type="GO" id="GO:0006449">
    <property type="term" value="P:regulation of translational termination"/>
    <property type="evidence" value="ECO:0007669"/>
    <property type="project" value="TreeGrafter"/>
</dbReference>
<dbReference type="PANTHER" id="PTHR12117">
    <property type="entry name" value="HISTONE ACETYLTRANSFERASE COMPLEX"/>
    <property type="match status" value="1"/>
</dbReference>
<evidence type="ECO:0000256" key="1">
    <source>
        <dbReference type="SAM" id="MobiDB-lite"/>
    </source>
</evidence>
<reference evidence="5" key="1">
    <citation type="submission" date="2021-02" db="EMBL/GenBank/DDBJ databases">
        <authorList>
            <person name="Dougan E. K."/>
            <person name="Rhodes N."/>
            <person name="Thang M."/>
            <person name="Chan C."/>
        </authorList>
    </citation>
    <scope>NUCLEOTIDE SEQUENCE</scope>
</reference>
<dbReference type="GO" id="GO:0005506">
    <property type="term" value="F:iron ion binding"/>
    <property type="evidence" value="ECO:0007669"/>
    <property type="project" value="InterPro"/>
</dbReference>
<proteinExistence type="predicted"/>
<dbReference type="Pfam" id="PF10637">
    <property type="entry name" value="Ofd1_CTDD"/>
    <property type="match status" value="1"/>
</dbReference>
<evidence type="ECO:0000256" key="2">
    <source>
        <dbReference type="SAM" id="Phobius"/>
    </source>
</evidence>
<keyword evidence="2" id="KW-0812">Transmembrane</keyword>
<dbReference type="GO" id="GO:0031543">
    <property type="term" value="F:peptidyl-proline dioxygenase activity"/>
    <property type="evidence" value="ECO:0007669"/>
    <property type="project" value="TreeGrafter"/>
</dbReference>
<feature type="transmembrane region" description="Helical" evidence="2">
    <location>
        <begin position="945"/>
        <end position="963"/>
    </location>
</feature>
<dbReference type="Gene3D" id="2.60.120.620">
    <property type="entry name" value="q2cbj1_9rhob like domain"/>
    <property type="match status" value="1"/>
</dbReference>
<feature type="region of interest" description="Disordered" evidence="1">
    <location>
        <begin position="793"/>
        <end position="814"/>
    </location>
</feature>
<keyword evidence="6" id="KW-1185">Reference proteome</keyword>
<gene>
    <name evidence="5" type="primary">Ogfod1</name>
    <name evidence="5" type="ORF">SNAT2548_LOCUS14706</name>
</gene>
<keyword evidence="3" id="KW-0732">Signal</keyword>
<feature type="region of interest" description="Disordered" evidence="1">
    <location>
        <begin position="860"/>
        <end position="908"/>
    </location>
</feature>
<feature type="domain" description="Oxoglutarate/iron-dependent oxygenase C-terminal degradation" evidence="4">
    <location>
        <begin position="541"/>
        <end position="792"/>
    </location>
</feature>
<keyword evidence="2" id="KW-0472">Membrane</keyword>
<dbReference type="GO" id="GO:0031418">
    <property type="term" value="F:L-ascorbic acid binding"/>
    <property type="evidence" value="ECO:0007669"/>
    <property type="project" value="InterPro"/>
</dbReference>
<dbReference type="EMBL" id="CAJNDS010001757">
    <property type="protein sequence ID" value="CAE7277238.1"/>
    <property type="molecule type" value="Genomic_DNA"/>
</dbReference>
<feature type="signal peptide" evidence="3">
    <location>
        <begin position="1"/>
        <end position="26"/>
    </location>
</feature>
<evidence type="ECO:0000313" key="5">
    <source>
        <dbReference type="EMBL" id="CAE7277238.1"/>
    </source>
</evidence>
<sequence length="968" mass="104044">MLGNGDSAVNMRLLWLLVAFLRQSSAVNISYAQYFGTDCVSGEREFVCSVSPAGEVISSGEALCCQHASQSHAWYCEGNMVNRNDYPGGQGCSSSTTQTIKGFLSDTTHVAHVSAGECINYGTTMSFKFIQVPSSALPCSAALTNGSEMRWLGLASLLPILIAFISYRKACGLELDPCVGSLVLALNMLPGARTLSSCNSVHEGAHEEEALVAFAAEEPLARQVAEAVGQGRFRDSQEGIVQPRKAGEKAVAFKSYIVFSAAVQAGRPDVSRRLREMMASAQAVHALAGRLRAAGAQEEKRAEEDEVEEEVEEGGHGGEVMPLKVSVQGVEDLRQKWIRQPCVQLNPFDPAELRSLRDELVADLRGLQPIETSHTQALVLPLDAASGASPVLLRLLETLRAQAFRRLVESITGLGPLTSPCCALVAIPPGGQVLPQCFAGEQDCGEVAFALFLTEDWWNQEDGGQFEVYGPEKGKPIRTLSPEPCLLLYAAGAGAAITRVLTEDAPQLAVHGILAGRGAEEQRDPWQDAPFRSLFEGRGNEQEALNTWVSERFLDMSMKGELRTQFEEASHVKLPGFLTAALAERVAAAIDTVGSGCKGWQEEGPVRVQRYLALSETRTRGASSCPVGRALADVAGYMASDGFLQYLEAITGVKRTGSASLQIRRFRPGLDFQRPTSTARSQLDVLLGFEVASASADDGRVRRRRARKQLLAMGGADGYVEGEAHLRTAEAAGILAGPAGIPAPVPVLLRLPLRNNVLRLVLRDPATSHYVEPLQVAAPTSRWEIRLTVPVEELPDSDEETESQEAPAPKSKRPRREVFDFTACGSRTVLGPPSARSSGCPLCRLCWIPSRVKAQADGFTGWSLTDPRPAPAPASRGLTQQRAAPRAEAKAEAEDPDSPGQAAEDEQEGDPLTFFVPVVVVLLYLGFGTIYSAEYFMPMGDIGGKLAVGFGVVFAILVFAVTIKEVLS</sequence>
<dbReference type="InterPro" id="IPR043044">
    <property type="entry name" value="TPA1/Ofd1_C"/>
</dbReference>
<dbReference type="InterPro" id="IPR051842">
    <property type="entry name" value="uS12_prolyl_hydroxylase"/>
</dbReference>
<name>A0A812MQE0_9DINO</name>
<evidence type="ECO:0000259" key="4">
    <source>
        <dbReference type="Pfam" id="PF10637"/>
    </source>
</evidence>
<feature type="region of interest" description="Disordered" evidence="1">
    <location>
        <begin position="295"/>
        <end position="319"/>
    </location>
</feature>